<evidence type="ECO:0000259" key="1">
    <source>
        <dbReference type="Pfam" id="PF08722"/>
    </source>
</evidence>
<dbReference type="KEGG" id="msar:MSAR_15240"/>
<feature type="domain" description="TnsA endonuclease N-terminal" evidence="1">
    <location>
        <begin position="83"/>
        <end position="158"/>
    </location>
</feature>
<keyword evidence="3" id="KW-1185">Reference proteome</keyword>
<proteinExistence type="predicted"/>
<dbReference type="InterPro" id="IPR011856">
    <property type="entry name" value="tRNA_endonuc-like_dom_sf"/>
</dbReference>
<dbReference type="Gene3D" id="3.40.1350.10">
    <property type="match status" value="1"/>
</dbReference>
<dbReference type="EMBL" id="AP022595">
    <property type="protein sequence ID" value="BBY58388.1"/>
    <property type="molecule type" value="Genomic_DNA"/>
</dbReference>
<accession>A0A7I7SNN8</accession>
<dbReference type="RefSeq" id="WP_235677961.1">
    <property type="nucleotide sequence ID" value="NZ_AP022595.1"/>
</dbReference>
<evidence type="ECO:0000313" key="2">
    <source>
        <dbReference type="EMBL" id="BBY58388.1"/>
    </source>
</evidence>
<dbReference type="Pfam" id="PF08722">
    <property type="entry name" value="Tn7_TnsA-like_N"/>
    <property type="match status" value="1"/>
</dbReference>
<dbReference type="GO" id="GO:0003676">
    <property type="term" value="F:nucleic acid binding"/>
    <property type="evidence" value="ECO:0007669"/>
    <property type="project" value="InterPro"/>
</dbReference>
<dbReference type="InterPro" id="IPR014833">
    <property type="entry name" value="TnsA_N"/>
</dbReference>
<reference evidence="2 3" key="1">
    <citation type="journal article" date="2019" name="Emerg. Microbes Infect.">
        <title>Comprehensive subspecies identification of 175 nontuberculous mycobacteria species based on 7547 genomic profiles.</title>
        <authorList>
            <person name="Matsumoto Y."/>
            <person name="Kinjo T."/>
            <person name="Motooka D."/>
            <person name="Nabeya D."/>
            <person name="Jung N."/>
            <person name="Uechi K."/>
            <person name="Horii T."/>
            <person name="Iida T."/>
            <person name="Fujita J."/>
            <person name="Nakamura S."/>
        </authorList>
    </citation>
    <scope>NUCLEOTIDE SEQUENCE [LARGE SCALE GENOMIC DNA]</scope>
    <source>
        <strain evidence="2 3">JCM 30395</strain>
    </source>
</reference>
<protein>
    <recommendedName>
        <fullName evidence="1">TnsA endonuclease N-terminal domain-containing protein</fullName>
    </recommendedName>
</protein>
<evidence type="ECO:0000313" key="3">
    <source>
        <dbReference type="Proteomes" id="UP000466445"/>
    </source>
</evidence>
<dbReference type="NCBIfam" id="NF033179">
    <property type="entry name" value="TnsA_like_Actin"/>
    <property type="match status" value="1"/>
</dbReference>
<dbReference type="Proteomes" id="UP000466445">
    <property type="component" value="Chromosome"/>
</dbReference>
<dbReference type="InterPro" id="IPR048000">
    <property type="entry name" value="TnsA-like"/>
</dbReference>
<dbReference type="AlphaFoldDB" id="A0A7I7SNN8"/>
<name>A0A7I7SNN8_9MYCO</name>
<sequence>MPEAGASPLPNISVRSKDFLEEVCIEWDRAPLELISNATPWRTFRWRHGQKHYSGTYWSATERAHVIYESRLELARLLFADFDPAVSRIIAQPFLIRTSIDKRMRKHVPDYLLLTGDGPVVVDVKPHSQLDKPKVRFTLEWTRVLVERRGWRYEVWTEPPATELETVRFLAGFRNAERFDPELVSALKARDDLRGRTLAHAFSAYRRWTAPIVRASVLHLLWCNHFVVSIDQPLSPRTVLT</sequence>
<organism evidence="2 3">
    <name type="scientific">Mycolicibacterium sarraceniae</name>
    <dbReference type="NCBI Taxonomy" id="1534348"/>
    <lineage>
        <taxon>Bacteria</taxon>
        <taxon>Bacillati</taxon>
        <taxon>Actinomycetota</taxon>
        <taxon>Actinomycetes</taxon>
        <taxon>Mycobacteriales</taxon>
        <taxon>Mycobacteriaceae</taxon>
        <taxon>Mycolicibacterium</taxon>
    </lineage>
</organism>
<gene>
    <name evidence="2" type="ORF">MSAR_15240</name>
</gene>